<sequence>MELDPDTAKARPLGSWSNGSTANHHSAGGDARLIFAGAPTSGLGLDTGCREQNTGGSGPGAFGPMHREKPRCITARLYSALRSDESERFSRNRI</sequence>
<reference evidence="2" key="1">
    <citation type="journal article" date="2023" name="Science">
        <title>Genome structures resolve the early diversification of teleost fishes.</title>
        <authorList>
            <person name="Parey E."/>
            <person name="Louis A."/>
            <person name="Montfort J."/>
            <person name="Bouchez O."/>
            <person name="Roques C."/>
            <person name="Iampietro C."/>
            <person name="Lluch J."/>
            <person name="Castinel A."/>
            <person name="Donnadieu C."/>
            <person name="Desvignes T."/>
            <person name="Floi Bucao C."/>
            <person name="Jouanno E."/>
            <person name="Wen M."/>
            <person name="Mejri S."/>
            <person name="Dirks R."/>
            <person name="Jansen H."/>
            <person name="Henkel C."/>
            <person name="Chen W.J."/>
            <person name="Zahm M."/>
            <person name="Cabau C."/>
            <person name="Klopp C."/>
            <person name="Thompson A.W."/>
            <person name="Robinson-Rechavi M."/>
            <person name="Braasch I."/>
            <person name="Lecointre G."/>
            <person name="Bobe J."/>
            <person name="Postlethwait J.H."/>
            <person name="Berthelot C."/>
            <person name="Roest Crollius H."/>
            <person name="Guiguen Y."/>
        </authorList>
    </citation>
    <scope>NUCLEOTIDE SEQUENCE</scope>
    <source>
        <strain evidence="2">NC1722</strain>
    </source>
</reference>
<keyword evidence="3" id="KW-1185">Reference proteome</keyword>
<protein>
    <submittedName>
        <fullName evidence="2">Uncharacterized protein</fullName>
    </submittedName>
</protein>
<gene>
    <name evidence="2" type="ORF">AAFF_G00309960</name>
</gene>
<name>A0AAD7WRA9_9TELE</name>
<proteinExistence type="predicted"/>
<dbReference type="Proteomes" id="UP001221898">
    <property type="component" value="Unassembled WGS sequence"/>
</dbReference>
<evidence type="ECO:0000256" key="1">
    <source>
        <dbReference type="SAM" id="MobiDB-lite"/>
    </source>
</evidence>
<evidence type="ECO:0000313" key="3">
    <source>
        <dbReference type="Proteomes" id="UP001221898"/>
    </source>
</evidence>
<feature type="region of interest" description="Disordered" evidence="1">
    <location>
        <begin position="1"/>
        <end position="27"/>
    </location>
</feature>
<dbReference type="AlphaFoldDB" id="A0AAD7WRA9"/>
<accession>A0AAD7WRA9</accession>
<comment type="caution">
    <text evidence="2">The sequence shown here is derived from an EMBL/GenBank/DDBJ whole genome shotgun (WGS) entry which is preliminary data.</text>
</comment>
<feature type="compositionally biased region" description="Polar residues" evidence="1">
    <location>
        <begin position="15"/>
        <end position="24"/>
    </location>
</feature>
<feature type="region of interest" description="Disordered" evidence="1">
    <location>
        <begin position="46"/>
        <end position="67"/>
    </location>
</feature>
<dbReference type="EMBL" id="JAINUG010000045">
    <property type="protein sequence ID" value="KAJ8406108.1"/>
    <property type="molecule type" value="Genomic_DNA"/>
</dbReference>
<organism evidence="2 3">
    <name type="scientific">Aldrovandia affinis</name>
    <dbReference type="NCBI Taxonomy" id="143900"/>
    <lineage>
        <taxon>Eukaryota</taxon>
        <taxon>Metazoa</taxon>
        <taxon>Chordata</taxon>
        <taxon>Craniata</taxon>
        <taxon>Vertebrata</taxon>
        <taxon>Euteleostomi</taxon>
        <taxon>Actinopterygii</taxon>
        <taxon>Neopterygii</taxon>
        <taxon>Teleostei</taxon>
        <taxon>Notacanthiformes</taxon>
        <taxon>Halosauridae</taxon>
        <taxon>Aldrovandia</taxon>
    </lineage>
</organism>
<evidence type="ECO:0000313" key="2">
    <source>
        <dbReference type="EMBL" id="KAJ8406108.1"/>
    </source>
</evidence>